<evidence type="ECO:0000256" key="2">
    <source>
        <dbReference type="ARBA" id="ARBA00023002"/>
    </source>
</evidence>
<evidence type="ECO:0000313" key="6">
    <source>
        <dbReference type="EMBL" id="MBI2678559.1"/>
    </source>
</evidence>
<dbReference type="AlphaFoldDB" id="A0A932A8A8"/>
<dbReference type="Pfam" id="PF00171">
    <property type="entry name" value="Aldedh"/>
    <property type="match status" value="1"/>
</dbReference>
<dbReference type="InterPro" id="IPR016160">
    <property type="entry name" value="Ald_DH_CS_CYS"/>
</dbReference>
<reference evidence="6" key="1">
    <citation type="submission" date="2020-07" db="EMBL/GenBank/DDBJ databases">
        <title>Huge and variable diversity of episymbiotic CPR bacteria and DPANN archaea in groundwater ecosystems.</title>
        <authorList>
            <person name="He C.Y."/>
            <person name="Keren R."/>
            <person name="Whittaker M."/>
            <person name="Farag I.F."/>
            <person name="Doudna J."/>
            <person name="Cate J.H.D."/>
            <person name="Banfield J.F."/>
        </authorList>
    </citation>
    <scope>NUCLEOTIDE SEQUENCE</scope>
    <source>
        <strain evidence="6">NC_groundwater_580_Pr5_B-0.1um_64_19</strain>
    </source>
</reference>
<keyword evidence="2 4" id="KW-0560">Oxidoreductase</keyword>
<dbReference type="InterPro" id="IPR016162">
    <property type="entry name" value="Ald_DH_N"/>
</dbReference>
<dbReference type="Proteomes" id="UP000779809">
    <property type="component" value="Unassembled WGS sequence"/>
</dbReference>
<evidence type="ECO:0000313" key="7">
    <source>
        <dbReference type="Proteomes" id="UP000779809"/>
    </source>
</evidence>
<accession>A0A932A8A8</accession>
<dbReference type="GO" id="GO:0016620">
    <property type="term" value="F:oxidoreductase activity, acting on the aldehyde or oxo group of donors, NAD or NADP as acceptor"/>
    <property type="evidence" value="ECO:0007669"/>
    <property type="project" value="InterPro"/>
</dbReference>
<evidence type="ECO:0000256" key="3">
    <source>
        <dbReference type="PROSITE-ProRule" id="PRU10007"/>
    </source>
</evidence>
<dbReference type="InterPro" id="IPR029510">
    <property type="entry name" value="Ald_DH_CS_GLU"/>
</dbReference>
<protein>
    <submittedName>
        <fullName evidence="6">Aldehyde dehydrogenase family protein</fullName>
    </submittedName>
</protein>
<dbReference type="InterPro" id="IPR015590">
    <property type="entry name" value="Aldehyde_DH_dom"/>
</dbReference>
<comment type="caution">
    <text evidence="6">The sequence shown here is derived from an EMBL/GenBank/DDBJ whole genome shotgun (WGS) entry which is preliminary data.</text>
</comment>
<dbReference type="InterPro" id="IPR016161">
    <property type="entry name" value="Ald_DH/histidinol_DH"/>
</dbReference>
<comment type="similarity">
    <text evidence="1 4">Belongs to the aldehyde dehydrogenase family.</text>
</comment>
<sequence length="497" mass="54119">MAAKVFQNLIGGEWVDSRSGRTHENHNPADTRDVVGIFPHSDSRDVDDAVSAAKQAFAKWRLVPAPRRAEVLYRAARLLEERKEEYARDMTREMGKVLKETRGDVQEAIDTFYFMAGEGRRLYGFTTPSELPNKSAMAIRMPVGVCGMITPWNFPMAIPSWKLLPAIVCGNTCVIKPAEDTPLSTLNLVRTLMDAGLPKGVINIVFGSGPDVGTPIVRHPDVRAISFTGSSEVGRIIGTMSAEQYKPCSLEMGGKNALIVLDDANLDLTVDGILWGAFGTTGQRCTAASRVIATKPIYRQLAEKVAARAKSLKIGSGLDESVEVGPQINQSQVETTEKYVAVGKAEGAKVLVGGSRLKSGGYEHGFFHEPTVFVDVDNQMRIAQEEIFGPVLSMVACDSFDQAIDYSNSVVYGLSTAIYTRDVNKAYRAMRDLHAGITYVNAPTIGAEVHLPFGGVKSTGNGHREGGIGAIDFYTQWKAVYVDYSDRLQRAQIDTGE</sequence>
<gene>
    <name evidence="6" type="ORF">HYX28_07235</name>
</gene>
<dbReference type="Gene3D" id="3.40.605.10">
    <property type="entry name" value="Aldehyde Dehydrogenase, Chain A, domain 1"/>
    <property type="match status" value="1"/>
</dbReference>
<dbReference type="PANTHER" id="PTHR11699">
    <property type="entry name" value="ALDEHYDE DEHYDROGENASE-RELATED"/>
    <property type="match status" value="1"/>
</dbReference>
<evidence type="ECO:0000256" key="4">
    <source>
        <dbReference type="RuleBase" id="RU003345"/>
    </source>
</evidence>
<dbReference type="CDD" id="cd07131">
    <property type="entry name" value="ALDH_AldH-CAJ73105"/>
    <property type="match status" value="1"/>
</dbReference>
<dbReference type="SUPFAM" id="SSF53720">
    <property type="entry name" value="ALDH-like"/>
    <property type="match status" value="1"/>
</dbReference>
<proteinExistence type="inferred from homology"/>
<dbReference type="EMBL" id="JACPNR010000009">
    <property type="protein sequence ID" value="MBI2678559.1"/>
    <property type="molecule type" value="Genomic_DNA"/>
</dbReference>
<feature type="domain" description="Aldehyde dehydrogenase" evidence="5">
    <location>
        <begin position="14"/>
        <end position="480"/>
    </location>
</feature>
<dbReference type="FunFam" id="3.40.605.10:FF:000007">
    <property type="entry name" value="NAD/NADP-dependent betaine aldehyde dehydrogenase"/>
    <property type="match status" value="1"/>
</dbReference>
<evidence type="ECO:0000256" key="1">
    <source>
        <dbReference type="ARBA" id="ARBA00009986"/>
    </source>
</evidence>
<dbReference type="Gene3D" id="3.40.309.10">
    <property type="entry name" value="Aldehyde Dehydrogenase, Chain A, domain 2"/>
    <property type="match status" value="1"/>
</dbReference>
<evidence type="ECO:0000259" key="5">
    <source>
        <dbReference type="Pfam" id="PF00171"/>
    </source>
</evidence>
<dbReference type="InterPro" id="IPR016163">
    <property type="entry name" value="Ald_DH_C"/>
</dbReference>
<dbReference type="PROSITE" id="PS00687">
    <property type="entry name" value="ALDEHYDE_DEHYDR_GLU"/>
    <property type="match status" value="1"/>
</dbReference>
<feature type="active site" evidence="3">
    <location>
        <position position="251"/>
    </location>
</feature>
<organism evidence="6 7">
    <name type="scientific">Candidatus Korobacter versatilis</name>
    <dbReference type="NCBI Taxonomy" id="658062"/>
    <lineage>
        <taxon>Bacteria</taxon>
        <taxon>Pseudomonadati</taxon>
        <taxon>Acidobacteriota</taxon>
        <taxon>Terriglobia</taxon>
        <taxon>Terriglobales</taxon>
        <taxon>Candidatus Korobacteraceae</taxon>
        <taxon>Candidatus Korobacter</taxon>
    </lineage>
</organism>
<dbReference type="PROSITE" id="PS00070">
    <property type="entry name" value="ALDEHYDE_DEHYDR_CYS"/>
    <property type="match status" value="1"/>
</dbReference>
<dbReference type="FunFam" id="3.40.309.10:FF:000001">
    <property type="entry name" value="Mitochondrial aldehyde dehydrogenase 2"/>
    <property type="match status" value="1"/>
</dbReference>
<name>A0A932A8A8_9BACT</name>